<dbReference type="HOGENOM" id="CLU_019592_2_0_1"/>
<evidence type="ECO:0000256" key="2">
    <source>
        <dbReference type="ARBA" id="ARBA00022679"/>
    </source>
</evidence>
<dbReference type="OrthoDB" id="445712at2759"/>
<evidence type="ECO:0000259" key="5">
    <source>
        <dbReference type="Pfam" id="PF01743"/>
    </source>
</evidence>
<dbReference type="GO" id="GO:0052927">
    <property type="term" value="F:CC tRNA cytidylyltransferase activity"/>
    <property type="evidence" value="ECO:0007669"/>
    <property type="project" value="TreeGrafter"/>
</dbReference>
<dbReference type="PANTHER" id="PTHR13734:SF5">
    <property type="entry name" value="CCA TRNA NUCLEOTIDYLTRANSFERASE, MITOCHONDRIAL"/>
    <property type="match status" value="1"/>
</dbReference>
<dbReference type="SUPFAM" id="SSF81301">
    <property type="entry name" value="Nucleotidyltransferase"/>
    <property type="match status" value="1"/>
</dbReference>
<protein>
    <submittedName>
        <fullName evidence="6">Putative Poly(A) polymerase</fullName>
    </submittedName>
</protein>
<dbReference type="Pfam" id="PF01743">
    <property type="entry name" value="PolyA_pol"/>
    <property type="match status" value="1"/>
</dbReference>
<evidence type="ECO:0000313" key="6">
    <source>
        <dbReference type="EMBL" id="CEJ93783.1"/>
    </source>
</evidence>
<reference evidence="6 7" key="1">
    <citation type="journal article" date="2015" name="Genome Announc.">
        <title>Draft Genome Sequence and Gene Annotation of the Entomopathogenic Fungus Verticillium hemipterigenum.</title>
        <authorList>
            <person name="Horn F."/>
            <person name="Habel A."/>
            <person name="Scharf D.H."/>
            <person name="Dworschak J."/>
            <person name="Brakhage A.A."/>
            <person name="Guthke R."/>
            <person name="Hertweck C."/>
            <person name="Linde J."/>
        </authorList>
    </citation>
    <scope>NUCLEOTIDE SEQUENCE [LARGE SCALE GENOMIC DNA]</scope>
</reference>
<proteinExistence type="inferred from homology"/>
<dbReference type="GO" id="GO:0003723">
    <property type="term" value="F:RNA binding"/>
    <property type="evidence" value="ECO:0007669"/>
    <property type="project" value="UniProtKB-KW"/>
</dbReference>
<keyword evidence="2 4" id="KW-0808">Transferase</keyword>
<dbReference type="GO" id="GO:0001680">
    <property type="term" value="P:tRNA 3'-terminal CCA addition"/>
    <property type="evidence" value="ECO:0007669"/>
    <property type="project" value="TreeGrafter"/>
</dbReference>
<gene>
    <name evidence="6" type="ORF">VHEMI09352</name>
</gene>
<dbReference type="Gene3D" id="1.10.3090.10">
    <property type="entry name" value="cca-adding enzyme, domain 2"/>
    <property type="match status" value="1"/>
</dbReference>
<accession>A0A0A1TQ70</accession>
<keyword evidence="7" id="KW-1185">Reference proteome</keyword>
<evidence type="ECO:0000256" key="1">
    <source>
        <dbReference type="ARBA" id="ARBA00007265"/>
    </source>
</evidence>
<dbReference type="Gene3D" id="3.30.460.10">
    <property type="entry name" value="Beta Polymerase, domain 2"/>
    <property type="match status" value="1"/>
</dbReference>
<sequence>MCRSLEKKIELLPAEQVLREFLLEAAQEVPNLEIWITGGWVRDRLLGLPSSDLDFALNNLTGREFGKFLASFSTRPEIQSKYSQKADNLGIPGSRSVQFTIIERNAEMAKQLETARGSLFGLDIDLVNLRKEIYNGQSRTPRMDFGTPEEDALRRDATVNALFFHLEKQEVIDLTGKGLKDLQARIMRTPLDPYQTFMDDPLRVLRLIRLSSKLGFDIDSQTQASIGDHRVQQALDKIITRDRINIEVFKMMRDTDPATALEQIFQLRLFVPVFLRFDSPLLAHIKNTFPFKKKTLWPATWPRAYSLLTKLLQLNSHLGLMVQSAEDVESIWVMAICTPIAGFRHGRLQEAVQDVTNALRLPVKITRILESALQNYDSISNVVESIVTNRDKPPLPSVVGMAIRSWGSTWQTQLVYVLLAQAVHTQSTSTPPGFLDFEAYSRPKVEEHILDRFSVFVDYIWAMDLQNAHLKRPLLDGNQIQNHYGLLHGGKYLKNAIDGLIAWQFDHSNASVEEAKVWLLQERDTLGIPPSET</sequence>
<dbReference type="Proteomes" id="UP000039046">
    <property type="component" value="Unassembled WGS sequence"/>
</dbReference>
<name>A0A0A1TQ70_9HYPO</name>
<comment type="similarity">
    <text evidence="1 4">Belongs to the tRNA nucleotidyltransferase/poly(A) polymerase family.</text>
</comment>
<dbReference type="STRING" id="1531966.A0A0A1TQ70"/>
<dbReference type="SUPFAM" id="SSF81891">
    <property type="entry name" value="Poly A polymerase C-terminal region-like"/>
    <property type="match status" value="1"/>
</dbReference>
<dbReference type="GO" id="GO:0052929">
    <property type="term" value="F:ATP:3'-cytidine-cytidine-tRNA adenylyltransferase activity"/>
    <property type="evidence" value="ECO:0007669"/>
    <property type="project" value="TreeGrafter"/>
</dbReference>
<dbReference type="InterPro" id="IPR043519">
    <property type="entry name" value="NT_sf"/>
</dbReference>
<dbReference type="PANTHER" id="PTHR13734">
    <property type="entry name" value="TRNA-NUCLEOTIDYLTRANSFERASE"/>
    <property type="match status" value="1"/>
</dbReference>
<dbReference type="CDD" id="cd05398">
    <property type="entry name" value="NT_ClassII-CCAase"/>
    <property type="match status" value="1"/>
</dbReference>
<evidence type="ECO:0000313" key="7">
    <source>
        <dbReference type="Proteomes" id="UP000039046"/>
    </source>
</evidence>
<organism evidence="6 7">
    <name type="scientific">[Torrubiella] hemipterigena</name>
    <dbReference type="NCBI Taxonomy" id="1531966"/>
    <lineage>
        <taxon>Eukaryota</taxon>
        <taxon>Fungi</taxon>
        <taxon>Dikarya</taxon>
        <taxon>Ascomycota</taxon>
        <taxon>Pezizomycotina</taxon>
        <taxon>Sordariomycetes</taxon>
        <taxon>Hypocreomycetidae</taxon>
        <taxon>Hypocreales</taxon>
        <taxon>Clavicipitaceae</taxon>
        <taxon>Clavicipitaceae incertae sedis</taxon>
        <taxon>'Torrubiella' clade</taxon>
    </lineage>
</organism>
<evidence type="ECO:0000256" key="4">
    <source>
        <dbReference type="RuleBase" id="RU003953"/>
    </source>
</evidence>
<dbReference type="AlphaFoldDB" id="A0A0A1TQ70"/>
<feature type="domain" description="Poly A polymerase head" evidence="5">
    <location>
        <begin position="34"/>
        <end position="188"/>
    </location>
</feature>
<dbReference type="EMBL" id="CDHN01000006">
    <property type="protein sequence ID" value="CEJ93783.1"/>
    <property type="molecule type" value="Genomic_DNA"/>
</dbReference>
<evidence type="ECO:0000256" key="3">
    <source>
        <dbReference type="ARBA" id="ARBA00022884"/>
    </source>
</evidence>
<keyword evidence="3 4" id="KW-0694">RNA-binding</keyword>
<dbReference type="InterPro" id="IPR002646">
    <property type="entry name" value="PolA_pol_head_dom"/>
</dbReference>